<evidence type="ECO:0000313" key="1">
    <source>
        <dbReference type="EMBL" id="KAK4747247.1"/>
    </source>
</evidence>
<keyword evidence="2" id="KW-1185">Reference proteome</keyword>
<evidence type="ECO:0000313" key="2">
    <source>
        <dbReference type="Proteomes" id="UP001345219"/>
    </source>
</evidence>
<protein>
    <submittedName>
        <fullName evidence="1">Uncharacterized protein</fullName>
    </submittedName>
</protein>
<name>A0AAN7JK25_9MYRT</name>
<proteinExistence type="predicted"/>
<organism evidence="1 2">
    <name type="scientific">Trapa incisa</name>
    <dbReference type="NCBI Taxonomy" id="236973"/>
    <lineage>
        <taxon>Eukaryota</taxon>
        <taxon>Viridiplantae</taxon>
        <taxon>Streptophyta</taxon>
        <taxon>Embryophyta</taxon>
        <taxon>Tracheophyta</taxon>
        <taxon>Spermatophyta</taxon>
        <taxon>Magnoliopsida</taxon>
        <taxon>eudicotyledons</taxon>
        <taxon>Gunneridae</taxon>
        <taxon>Pentapetalae</taxon>
        <taxon>rosids</taxon>
        <taxon>malvids</taxon>
        <taxon>Myrtales</taxon>
        <taxon>Lythraceae</taxon>
        <taxon>Trapa</taxon>
    </lineage>
</organism>
<gene>
    <name evidence="1" type="ORF">SAY87_026284</name>
</gene>
<dbReference type="AlphaFoldDB" id="A0AAN7JK25"/>
<dbReference type="Proteomes" id="UP001345219">
    <property type="component" value="Chromosome 20"/>
</dbReference>
<accession>A0AAN7JK25</accession>
<dbReference type="EMBL" id="JAXIOK010000020">
    <property type="protein sequence ID" value="KAK4747247.1"/>
    <property type="molecule type" value="Genomic_DNA"/>
</dbReference>
<reference evidence="1 2" key="1">
    <citation type="journal article" date="2023" name="Hortic Res">
        <title>Pangenome of water caltrop reveals structural variations and asymmetric subgenome divergence after allopolyploidization.</title>
        <authorList>
            <person name="Zhang X."/>
            <person name="Chen Y."/>
            <person name="Wang L."/>
            <person name="Yuan Y."/>
            <person name="Fang M."/>
            <person name="Shi L."/>
            <person name="Lu R."/>
            <person name="Comes H.P."/>
            <person name="Ma Y."/>
            <person name="Chen Y."/>
            <person name="Huang G."/>
            <person name="Zhou Y."/>
            <person name="Zheng Z."/>
            <person name="Qiu Y."/>
        </authorList>
    </citation>
    <scope>NUCLEOTIDE SEQUENCE [LARGE SCALE GENOMIC DNA]</scope>
    <source>
        <tissue evidence="1">Roots</tissue>
    </source>
</reference>
<sequence>MAQIEKLKLDEACSNSLCLDPRPTKSRKGNQCHPCSDMRPSRLWGDFRGYVGCLCPEEDEAKFNFSDLRWLGLGESSFGASMLKSWTRGVQVELLNSTLSRYRVNKAMKRTTQDGASHPWLLYSNMGSVTLGKRSPRSPSLDLESSWVREEAF</sequence>
<comment type="caution">
    <text evidence="1">The sequence shown here is derived from an EMBL/GenBank/DDBJ whole genome shotgun (WGS) entry which is preliminary data.</text>
</comment>